<sequence>MWSSVLRLATVATLSTAAVAFPAPAPEPAAVTVVERAGVTTLTVAQLAAFTPFTQFARAAYCAPSKIQGWNCGQACQAITGFQPTLTGGDGDATQYFFVGYWPANNAVVVAHQGTDPIQFESDLTDLSIATVTPSTSLFPGAPSDAQIHSGFASEHAKTAPAILAEVKRLFALHSSTSVYLVGHSLGGALAELDSLFLKLNLPSGTTIKGVTYGLPRVGNGSWATFFDAKVPDFTHINNEDDVVPILPGRFLGFQHPHGEVHLLGQDDAVACPGDDDATDAQCTISSVPNVLAGNVIDHLGPYQGIYIGTSSCT</sequence>
<dbReference type="EMBL" id="MU275923">
    <property type="protein sequence ID" value="KAI0046535.1"/>
    <property type="molecule type" value="Genomic_DNA"/>
</dbReference>
<accession>A0ACB8RR92</accession>
<dbReference type="Proteomes" id="UP000814033">
    <property type="component" value="Unassembled WGS sequence"/>
</dbReference>
<keyword evidence="2" id="KW-1185">Reference proteome</keyword>
<protein>
    <submittedName>
        <fullName evidence="1">Alpha/beta-hydrolase</fullName>
    </submittedName>
</protein>
<reference evidence="1" key="2">
    <citation type="journal article" date="2022" name="New Phytol.">
        <title>Evolutionary transition to the ectomycorrhizal habit in the genomes of a hyperdiverse lineage of mushroom-forming fungi.</title>
        <authorList>
            <person name="Looney B."/>
            <person name="Miyauchi S."/>
            <person name="Morin E."/>
            <person name="Drula E."/>
            <person name="Courty P.E."/>
            <person name="Kohler A."/>
            <person name="Kuo A."/>
            <person name="LaButti K."/>
            <person name="Pangilinan J."/>
            <person name="Lipzen A."/>
            <person name="Riley R."/>
            <person name="Andreopoulos W."/>
            <person name="He G."/>
            <person name="Johnson J."/>
            <person name="Nolan M."/>
            <person name="Tritt A."/>
            <person name="Barry K.W."/>
            <person name="Grigoriev I.V."/>
            <person name="Nagy L.G."/>
            <person name="Hibbett D."/>
            <person name="Henrissat B."/>
            <person name="Matheny P.B."/>
            <person name="Labbe J."/>
            <person name="Martin F.M."/>
        </authorList>
    </citation>
    <scope>NUCLEOTIDE SEQUENCE</scope>
    <source>
        <strain evidence="1">FP105234-sp</strain>
    </source>
</reference>
<evidence type="ECO:0000313" key="2">
    <source>
        <dbReference type="Proteomes" id="UP000814033"/>
    </source>
</evidence>
<evidence type="ECO:0000313" key="1">
    <source>
        <dbReference type="EMBL" id="KAI0046535.1"/>
    </source>
</evidence>
<comment type="caution">
    <text evidence="1">The sequence shown here is derived from an EMBL/GenBank/DDBJ whole genome shotgun (WGS) entry which is preliminary data.</text>
</comment>
<organism evidence="1 2">
    <name type="scientific">Auriscalpium vulgare</name>
    <dbReference type="NCBI Taxonomy" id="40419"/>
    <lineage>
        <taxon>Eukaryota</taxon>
        <taxon>Fungi</taxon>
        <taxon>Dikarya</taxon>
        <taxon>Basidiomycota</taxon>
        <taxon>Agaricomycotina</taxon>
        <taxon>Agaricomycetes</taxon>
        <taxon>Russulales</taxon>
        <taxon>Auriscalpiaceae</taxon>
        <taxon>Auriscalpium</taxon>
    </lineage>
</organism>
<proteinExistence type="predicted"/>
<gene>
    <name evidence="1" type="ORF">FA95DRAFT_1493918</name>
</gene>
<reference evidence="1" key="1">
    <citation type="submission" date="2021-02" db="EMBL/GenBank/DDBJ databases">
        <authorList>
            <consortium name="DOE Joint Genome Institute"/>
            <person name="Ahrendt S."/>
            <person name="Looney B.P."/>
            <person name="Miyauchi S."/>
            <person name="Morin E."/>
            <person name="Drula E."/>
            <person name="Courty P.E."/>
            <person name="Chicoki N."/>
            <person name="Fauchery L."/>
            <person name="Kohler A."/>
            <person name="Kuo A."/>
            <person name="Labutti K."/>
            <person name="Pangilinan J."/>
            <person name="Lipzen A."/>
            <person name="Riley R."/>
            <person name="Andreopoulos W."/>
            <person name="He G."/>
            <person name="Johnson J."/>
            <person name="Barry K.W."/>
            <person name="Grigoriev I.V."/>
            <person name="Nagy L."/>
            <person name="Hibbett D."/>
            <person name="Henrissat B."/>
            <person name="Matheny P.B."/>
            <person name="Labbe J."/>
            <person name="Martin F."/>
        </authorList>
    </citation>
    <scope>NUCLEOTIDE SEQUENCE</scope>
    <source>
        <strain evidence="1">FP105234-sp</strain>
    </source>
</reference>
<name>A0ACB8RR92_9AGAM</name>